<feature type="compositionally biased region" description="Basic and acidic residues" evidence="6">
    <location>
        <begin position="603"/>
        <end position="613"/>
    </location>
</feature>
<feature type="transmembrane region" description="Helical" evidence="7">
    <location>
        <begin position="330"/>
        <end position="349"/>
    </location>
</feature>
<feature type="transmembrane region" description="Helical" evidence="7">
    <location>
        <begin position="37"/>
        <end position="62"/>
    </location>
</feature>
<feature type="transmembrane region" description="Helical" evidence="7">
    <location>
        <begin position="298"/>
        <end position="318"/>
    </location>
</feature>
<proteinExistence type="inferred from homology"/>
<comment type="subcellular location">
    <subcellularLocation>
        <location evidence="1">Membrane</location>
        <topology evidence="1">Multi-pass membrane protein</topology>
    </subcellularLocation>
</comment>
<dbReference type="PANTHER" id="PTHR16172:SF30">
    <property type="entry name" value="SUGAR BABY, ISOFORM C"/>
    <property type="match status" value="1"/>
</dbReference>
<sequence>MKVNIDKDLVPMKAHYFLFNAGTAPVVPFMPQLALQLGYSSVVVGTMYMILPIIGLVAKPLFGYIADRYHRHRFLFLAGQALTAVAFFMIMFVPAVEPETQFHCHAGVSNIRYCSNYAADTEKQLETHFGNRTLSCQMHCQMVPPMWDIVCNNWLLNKTANCQTANSSKPWIDFVTYINMKDIIEEPLANGNGKCLNFLIPHDKGVVDSHNVTLYCPKENDIFRPKCQMNCNDTYLETLLPASQTIHTRGAMAKPEFWFFFGMLIISWAGMAVVVSIGDAICFSLLGDRHHLYGKQRLCGSLGWGIFAVVAGLLVDAMSEEGSTVKNYTIVFWMTLIILGFDMLASTKLKHTQTHMSSNILKDVGQMFLSMRCIVFFLWCVAIGLGTALIWNFLFIYLEELAQPFDEGKYIKTLEGLVMGIQCFGGELPLFFLSGWILKRIGHVNAMSLVLFGFGVRFILYSMLQNPWYILPIELLNGVTFGLFYATMASYASIVAPPGTEATMQSLVGAIFEGVGVSIGSQVAGQLFAAVSARTTFEIFGIAAFIIFIIHVCVQMYLQRNVPDENGKGRSSTASAPDSASASPPSTATNTATDIVNPTSPKNLDDFRDVDLS</sequence>
<dbReference type="SUPFAM" id="SSF103473">
    <property type="entry name" value="MFS general substrate transporter"/>
    <property type="match status" value="1"/>
</dbReference>
<organism evidence="9 10">
    <name type="scientific">Drosophila rubida</name>
    <dbReference type="NCBI Taxonomy" id="30044"/>
    <lineage>
        <taxon>Eukaryota</taxon>
        <taxon>Metazoa</taxon>
        <taxon>Ecdysozoa</taxon>
        <taxon>Arthropoda</taxon>
        <taxon>Hexapoda</taxon>
        <taxon>Insecta</taxon>
        <taxon>Pterygota</taxon>
        <taxon>Neoptera</taxon>
        <taxon>Endopterygota</taxon>
        <taxon>Diptera</taxon>
        <taxon>Brachycera</taxon>
        <taxon>Muscomorpha</taxon>
        <taxon>Ephydroidea</taxon>
        <taxon>Drosophilidae</taxon>
        <taxon>Drosophila</taxon>
    </lineage>
</organism>
<dbReference type="PROSITE" id="PS50850">
    <property type="entry name" value="MFS"/>
    <property type="match status" value="1"/>
</dbReference>
<comment type="caution">
    <text evidence="9">The sequence shown here is derived from an EMBL/GenBank/DDBJ whole genome shotgun (WGS) entry which is preliminary data.</text>
</comment>
<dbReference type="Gene3D" id="1.20.1250.20">
    <property type="entry name" value="MFS general substrate transporter like domains"/>
    <property type="match status" value="3"/>
</dbReference>
<dbReference type="InterPro" id="IPR024989">
    <property type="entry name" value="MFS_assoc_dom"/>
</dbReference>
<evidence type="ECO:0000313" key="9">
    <source>
        <dbReference type="EMBL" id="KAH8371095.1"/>
    </source>
</evidence>
<dbReference type="AlphaFoldDB" id="A0AAD4K020"/>
<keyword evidence="4 7" id="KW-1133">Transmembrane helix</keyword>
<feature type="transmembrane region" description="Helical" evidence="7">
    <location>
        <begin position="417"/>
        <end position="437"/>
    </location>
</feature>
<feature type="transmembrane region" description="Helical" evidence="7">
    <location>
        <begin position="257"/>
        <end position="286"/>
    </location>
</feature>
<feature type="transmembrane region" description="Helical" evidence="7">
    <location>
        <begin position="444"/>
        <end position="463"/>
    </location>
</feature>
<dbReference type="CDD" id="cd17335">
    <property type="entry name" value="MFS_MFSD6"/>
    <property type="match status" value="1"/>
</dbReference>
<name>A0AAD4K020_9MUSC</name>
<evidence type="ECO:0000256" key="7">
    <source>
        <dbReference type="SAM" id="Phobius"/>
    </source>
</evidence>
<dbReference type="GO" id="GO:0016020">
    <property type="term" value="C:membrane"/>
    <property type="evidence" value="ECO:0007669"/>
    <property type="project" value="UniProtKB-SubCell"/>
</dbReference>
<comment type="similarity">
    <text evidence="2">Belongs to the major facilitator superfamily. MFSD6 family.</text>
</comment>
<accession>A0AAD4K020</accession>
<dbReference type="PANTHER" id="PTHR16172">
    <property type="entry name" value="MAJOR FACILITATOR SUPERFAMILY DOMAIN-CONTAINING PROTEIN 6-LIKE"/>
    <property type="match status" value="1"/>
</dbReference>
<feature type="transmembrane region" description="Helical" evidence="7">
    <location>
        <begin position="507"/>
        <end position="533"/>
    </location>
</feature>
<dbReference type="GO" id="GO:0022857">
    <property type="term" value="F:transmembrane transporter activity"/>
    <property type="evidence" value="ECO:0007669"/>
    <property type="project" value="InterPro"/>
</dbReference>
<dbReference type="InterPro" id="IPR051717">
    <property type="entry name" value="MFS_MFSD6"/>
</dbReference>
<evidence type="ECO:0000256" key="3">
    <source>
        <dbReference type="ARBA" id="ARBA00022692"/>
    </source>
</evidence>
<evidence type="ECO:0000256" key="4">
    <source>
        <dbReference type="ARBA" id="ARBA00022989"/>
    </source>
</evidence>
<reference evidence="9" key="1">
    <citation type="journal article" date="2021" name="Mol. Ecol. Resour.">
        <title>Phylogenomic analyses of the genus Drosophila reveals genomic signals of climate adaptation.</title>
        <authorList>
            <person name="Li F."/>
            <person name="Rane R.V."/>
            <person name="Luria V."/>
            <person name="Xiong Z."/>
            <person name="Chen J."/>
            <person name="Li Z."/>
            <person name="Catullo R.A."/>
            <person name="Griffin P.C."/>
            <person name="Schiffer M."/>
            <person name="Pearce S."/>
            <person name="Lee S.F."/>
            <person name="McElroy K."/>
            <person name="Stocker A."/>
            <person name="Shirriffs J."/>
            <person name="Cockerell F."/>
            <person name="Coppin C."/>
            <person name="Sgro C.M."/>
            <person name="Karger A."/>
            <person name="Cain J.W."/>
            <person name="Weber J.A."/>
            <person name="Santpere G."/>
            <person name="Kirschner M.W."/>
            <person name="Hoffmann A.A."/>
            <person name="Oakeshott J.G."/>
            <person name="Zhang G."/>
        </authorList>
    </citation>
    <scope>NUCLEOTIDE SEQUENCE</scope>
    <source>
        <strain evidence="9">BGI-SZ-2011g</strain>
    </source>
</reference>
<feature type="transmembrane region" description="Helical" evidence="7">
    <location>
        <begin position="475"/>
        <end position="495"/>
    </location>
</feature>
<feature type="region of interest" description="Disordered" evidence="6">
    <location>
        <begin position="565"/>
        <end position="613"/>
    </location>
</feature>
<dbReference type="Pfam" id="PF12832">
    <property type="entry name" value="MFS_1_like"/>
    <property type="match status" value="1"/>
</dbReference>
<protein>
    <recommendedName>
        <fullName evidence="8">Major facilitator superfamily (MFS) profile domain-containing protein</fullName>
    </recommendedName>
</protein>
<evidence type="ECO:0000256" key="2">
    <source>
        <dbReference type="ARBA" id="ARBA00005241"/>
    </source>
</evidence>
<feature type="domain" description="Major facilitator superfamily (MFS) profile" evidence="8">
    <location>
        <begin position="372"/>
        <end position="613"/>
    </location>
</feature>
<evidence type="ECO:0000313" key="10">
    <source>
        <dbReference type="Proteomes" id="UP001200034"/>
    </source>
</evidence>
<dbReference type="InterPro" id="IPR020846">
    <property type="entry name" value="MFS_dom"/>
</dbReference>
<evidence type="ECO:0000256" key="6">
    <source>
        <dbReference type="SAM" id="MobiDB-lite"/>
    </source>
</evidence>
<feature type="transmembrane region" description="Helical" evidence="7">
    <location>
        <begin position="74"/>
        <end position="96"/>
    </location>
</feature>
<feature type="compositionally biased region" description="Low complexity" evidence="6">
    <location>
        <begin position="571"/>
        <end position="593"/>
    </location>
</feature>
<keyword evidence="3 7" id="KW-0812">Transmembrane</keyword>
<keyword evidence="5 7" id="KW-0472">Membrane</keyword>
<feature type="transmembrane region" description="Helical" evidence="7">
    <location>
        <begin position="539"/>
        <end position="558"/>
    </location>
</feature>
<dbReference type="Proteomes" id="UP001200034">
    <property type="component" value="Unassembled WGS sequence"/>
</dbReference>
<evidence type="ECO:0000259" key="8">
    <source>
        <dbReference type="PROSITE" id="PS50850"/>
    </source>
</evidence>
<evidence type="ECO:0000256" key="1">
    <source>
        <dbReference type="ARBA" id="ARBA00004141"/>
    </source>
</evidence>
<evidence type="ECO:0000256" key="5">
    <source>
        <dbReference type="ARBA" id="ARBA00023136"/>
    </source>
</evidence>
<feature type="transmembrane region" description="Helical" evidence="7">
    <location>
        <begin position="369"/>
        <end position="397"/>
    </location>
</feature>
<dbReference type="InterPro" id="IPR036259">
    <property type="entry name" value="MFS_trans_sf"/>
</dbReference>
<dbReference type="EMBL" id="JAJJHW010002585">
    <property type="protein sequence ID" value="KAH8371095.1"/>
    <property type="molecule type" value="Genomic_DNA"/>
</dbReference>
<keyword evidence="10" id="KW-1185">Reference proteome</keyword>
<gene>
    <name evidence="9" type="ORF">KR093_006250</name>
</gene>